<evidence type="ECO:0000313" key="1">
    <source>
        <dbReference type="EMBL" id="MFM9331102.1"/>
    </source>
</evidence>
<reference evidence="1" key="1">
    <citation type="submission" date="2024-12" db="EMBL/GenBank/DDBJ databases">
        <authorList>
            <person name="Wu N."/>
        </authorList>
    </citation>
    <scope>NUCLEOTIDE SEQUENCE</scope>
    <source>
        <strain evidence="1">P15</strain>
    </source>
</reference>
<gene>
    <name evidence="1" type="ORF">ACI1P1_22670</name>
</gene>
<dbReference type="Proteomes" id="UP001631969">
    <property type="component" value="Unassembled WGS sequence"/>
</dbReference>
<evidence type="ECO:0000313" key="2">
    <source>
        <dbReference type="Proteomes" id="UP001631969"/>
    </source>
</evidence>
<proteinExistence type="predicted"/>
<sequence length="491" mass="53305">MPIEKPMDQNLRIETAYGWVQGIRDGNVCAFLGLPYAAIPAGADSRFKPPLPLQPWSGVRKADAFGSTAPQPNPLPYNSNQSEDCLTLNIWTDNTDKPERPVLVYIHGGGFTSGSGSNPSFNGRTFAENGGVVAVTLNYRLGVLGFLDLSSVWGGEYRTSGNTGLLDIIAALQWIRENIGSFGGNPNRVTVMGQSAGAKCVGALLCAPPAEGLFHRAIAISGSVQAVRDQGTSAELTERFLHHASLSSRTTNRLLTMPAEELMALQQDWVKDLRGVHYFGPVIDGHTLKTQPLEELARPGRTLPPLLIGTSRNETAGFIAGDDIMQRPSLEVLEHIFGRNAGAVQAAYERRSNLPLEGDSPNMAVWEAVMTDYMYRIAAIRTAEAYAAAGAPVWLYRFDAGGPQGAGHGSERPYIWHNGFPPARSALAERMHQAWIRFIHGSEPEAAGSAASWPPFERTNRRILLFNDPCCISGLEDVLNDPDFPMQSLVL</sequence>
<keyword evidence="2" id="KW-1185">Reference proteome</keyword>
<organism evidence="1 2">
    <name type="scientific">Paenibacillus mesotrionivorans</name>
    <dbReference type="NCBI Taxonomy" id="3160968"/>
    <lineage>
        <taxon>Bacteria</taxon>
        <taxon>Bacillati</taxon>
        <taxon>Bacillota</taxon>
        <taxon>Bacilli</taxon>
        <taxon>Bacillales</taxon>
        <taxon>Paenibacillaceae</taxon>
        <taxon>Paenibacillus</taxon>
    </lineage>
</organism>
<accession>A0ACC7P359</accession>
<dbReference type="EMBL" id="JBJURJ010000016">
    <property type="protein sequence ID" value="MFM9331102.1"/>
    <property type="molecule type" value="Genomic_DNA"/>
</dbReference>
<comment type="caution">
    <text evidence="1">The sequence shown here is derived from an EMBL/GenBank/DDBJ whole genome shotgun (WGS) entry which is preliminary data.</text>
</comment>
<protein>
    <submittedName>
        <fullName evidence="1">Carboxylesterase/lipase family protein</fullName>
    </submittedName>
</protein>
<name>A0ACC7P359_9BACL</name>